<gene>
    <name evidence="3" type="ORF">ATO11_09260</name>
</gene>
<dbReference type="AlphaFoldDB" id="A0A0L1JRE0"/>
<dbReference type="OrthoDB" id="9803483at2"/>
<sequence>MKQRSFGNRQVGAIGLGCMSFGGMFGPAKDEESFACLDAALAAGINHWDTANIYGMGKSEEVLGAYLKQSGARPHIATKVGIRRDGEYATRFDNSRDYVRAELEGSLKRLGLDRVDLYYFHRRDPTMETEDAVAVMAELIEEGLIGGYGLSEVAPSTIRRAHAVHPVMAVQNEYSLWSRQPELGVIQACTELGITFVPFSPLARGFLTDHSVGEAELKADPGPFRRDMPRFQEPNLGYNAQRRDAFAQWCAGKGWTVAATALAWVLDADPGSVPIPATRTAAHLSEWLAADEITFSDADRADIARLLPPGWAHGDRYSDTHAQTVERYC</sequence>
<dbReference type="InterPro" id="IPR020471">
    <property type="entry name" value="AKR"/>
</dbReference>
<dbReference type="PANTHER" id="PTHR43625:SF40">
    <property type="entry name" value="ALDO-KETO REDUCTASE YAKC [NADP(+)]"/>
    <property type="match status" value="1"/>
</dbReference>
<feature type="domain" description="NADP-dependent oxidoreductase" evidence="2">
    <location>
        <begin position="13"/>
        <end position="306"/>
    </location>
</feature>
<keyword evidence="4" id="KW-1185">Reference proteome</keyword>
<dbReference type="PRINTS" id="PR00069">
    <property type="entry name" value="ALDKETRDTASE"/>
</dbReference>
<dbReference type="InterPro" id="IPR050791">
    <property type="entry name" value="Aldo-Keto_reductase"/>
</dbReference>
<dbReference type="PATRIC" id="fig|1317121.7.peg.2463"/>
<evidence type="ECO:0000313" key="4">
    <source>
        <dbReference type="Proteomes" id="UP000036938"/>
    </source>
</evidence>
<reference evidence="3 4" key="1">
    <citation type="journal article" date="2015" name="Int. J. Syst. Evol. Microbiol.">
        <title>Aestuariivita atlantica sp. nov., isolated from deep sea sediment of the Atlantic Ocean.</title>
        <authorList>
            <person name="Li G."/>
            <person name="Lai Q."/>
            <person name="Du Y."/>
            <person name="Liu X."/>
            <person name="Sun F."/>
            <person name="Shao Z."/>
        </authorList>
    </citation>
    <scope>NUCLEOTIDE SEQUENCE [LARGE SCALE GENOMIC DNA]</scope>
    <source>
        <strain evidence="3 4">22II-S11-z3</strain>
    </source>
</reference>
<proteinExistence type="predicted"/>
<keyword evidence="1" id="KW-0560">Oxidoreductase</keyword>
<evidence type="ECO:0000259" key="2">
    <source>
        <dbReference type="Pfam" id="PF00248"/>
    </source>
</evidence>
<dbReference type="EMBL" id="AQQZ01000003">
    <property type="protein sequence ID" value="KNG94369.1"/>
    <property type="molecule type" value="Genomic_DNA"/>
</dbReference>
<dbReference type="SUPFAM" id="SSF51430">
    <property type="entry name" value="NAD(P)-linked oxidoreductase"/>
    <property type="match status" value="1"/>
</dbReference>
<dbReference type="STRING" id="1317121.ATO11_09260"/>
<dbReference type="InterPro" id="IPR023210">
    <property type="entry name" value="NADP_OxRdtase_dom"/>
</dbReference>
<protein>
    <submittedName>
        <fullName evidence="3">Aldo/keto reductase</fullName>
    </submittedName>
</protein>
<dbReference type="InterPro" id="IPR036812">
    <property type="entry name" value="NAD(P)_OxRdtase_dom_sf"/>
</dbReference>
<accession>A0A0L1JRE0</accession>
<dbReference type="GO" id="GO:0016491">
    <property type="term" value="F:oxidoreductase activity"/>
    <property type="evidence" value="ECO:0007669"/>
    <property type="project" value="UniProtKB-KW"/>
</dbReference>
<evidence type="ECO:0000256" key="1">
    <source>
        <dbReference type="ARBA" id="ARBA00023002"/>
    </source>
</evidence>
<dbReference type="RefSeq" id="WP_050530528.1">
    <property type="nucleotide sequence ID" value="NZ_AQQZ01000003.1"/>
</dbReference>
<name>A0A0L1JRE0_9RHOB</name>
<dbReference type="PANTHER" id="PTHR43625">
    <property type="entry name" value="AFLATOXIN B1 ALDEHYDE REDUCTASE"/>
    <property type="match status" value="1"/>
</dbReference>
<dbReference type="Gene3D" id="3.20.20.100">
    <property type="entry name" value="NADP-dependent oxidoreductase domain"/>
    <property type="match status" value="1"/>
</dbReference>
<dbReference type="GO" id="GO:0005737">
    <property type="term" value="C:cytoplasm"/>
    <property type="evidence" value="ECO:0007669"/>
    <property type="project" value="TreeGrafter"/>
</dbReference>
<comment type="caution">
    <text evidence="3">The sequence shown here is derived from an EMBL/GenBank/DDBJ whole genome shotgun (WGS) entry which is preliminary data.</text>
</comment>
<organism evidence="3 4">
    <name type="scientific">Pseudaestuariivita atlantica</name>
    <dbReference type="NCBI Taxonomy" id="1317121"/>
    <lineage>
        <taxon>Bacteria</taxon>
        <taxon>Pseudomonadati</taxon>
        <taxon>Pseudomonadota</taxon>
        <taxon>Alphaproteobacteria</taxon>
        <taxon>Rhodobacterales</taxon>
        <taxon>Paracoccaceae</taxon>
        <taxon>Pseudaestuariivita</taxon>
    </lineage>
</organism>
<dbReference type="Pfam" id="PF00248">
    <property type="entry name" value="Aldo_ket_red"/>
    <property type="match status" value="1"/>
</dbReference>
<dbReference type="Proteomes" id="UP000036938">
    <property type="component" value="Unassembled WGS sequence"/>
</dbReference>
<evidence type="ECO:0000313" key="3">
    <source>
        <dbReference type="EMBL" id="KNG94369.1"/>
    </source>
</evidence>